<dbReference type="RefSeq" id="WP_020277535.1">
    <property type="nucleotide sequence ID" value="NZ_KE354491.1"/>
</dbReference>
<gene>
    <name evidence="1" type="ORF">STAFG_8718</name>
</gene>
<dbReference type="PATRIC" id="fig|1283301.3.peg.8649"/>
<organism evidence="1 2">
    <name type="scientific">Streptomyces afghaniensis 772</name>
    <dbReference type="NCBI Taxonomy" id="1283301"/>
    <lineage>
        <taxon>Bacteria</taxon>
        <taxon>Bacillati</taxon>
        <taxon>Actinomycetota</taxon>
        <taxon>Actinomycetes</taxon>
        <taxon>Kitasatosporales</taxon>
        <taxon>Streptomycetaceae</taxon>
        <taxon>Streptomyces</taxon>
    </lineage>
</organism>
<name>S4M4V4_9ACTN</name>
<reference evidence="1 2" key="1">
    <citation type="submission" date="2013-02" db="EMBL/GenBank/DDBJ databases">
        <title>Draft Genome Sequence of Streptomyces afghaniensis, Which Produces Compounds of the Julimycin B-Complex.</title>
        <authorList>
            <person name="Gruening B.A."/>
            <person name="Praeg A."/>
            <person name="Erxleben A."/>
            <person name="Guenther S."/>
            <person name="Fiedler H.-P."/>
            <person name="Goodfellow M."/>
            <person name="Mueller M."/>
        </authorList>
    </citation>
    <scope>NUCLEOTIDE SEQUENCE [LARGE SCALE GENOMIC DNA]</scope>
    <source>
        <strain evidence="1 2">772</strain>
    </source>
</reference>
<proteinExistence type="predicted"/>
<protein>
    <submittedName>
        <fullName evidence="1">Uncharacterized protein</fullName>
    </submittedName>
</protein>
<keyword evidence="2" id="KW-1185">Reference proteome</keyword>
<evidence type="ECO:0000313" key="2">
    <source>
        <dbReference type="Proteomes" id="UP000015001"/>
    </source>
</evidence>
<dbReference type="OrthoDB" id="3917849at2"/>
<sequence length="72" mass="7683">MPTGNAEAGLAVLQENAQALIDGLEADSCPDQLEAALKDGKLDYIVVKGERNAGEYAGYHTRQFDITDRSAS</sequence>
<dbReference type="Proteomes" id="UP000015001">
    <property type="component" value="Unassembled WGS sequence"/>
</dbReference>
<dbReference type="EMBL" id="AOPY01001709">
    <property type="protein sequence ID" value="EPJ34218.1"/>
    <property type="molecule type" value="Genomic_DNA"/>
</dbReference>
<evidence type="ECO:0000313" key="1">
    <source>
        <dbReference type="EMBL" id="EPJ34218.1"/>
    </source>
</evidence>
<accession>S4M4V4</accession>
<comment type="caution">
    <text evidence="1">The sequence shown here is derived from an EMBL/GenBank/DDBJ whole genome shotgun (WGS) entry which is preliminary data.</text>
</comment>
<dbReference type="HOGENOM" id="CLU_2720442_0_0_11"/>
<dbReference type="AlphaFoldDB" id="S4M4V4"/>